<dbReference type="RefSeq" id="WP_252579945.1">
    <property type="nucleotide sequence ID" value="NZ_CP071527.1"/>
</dbReference>
<dbReference type="PIRSF" id="PIRSF019015">
    <property type="entry name" value="P60_peptidase_YkfC"/>
    <property type="match status" value="1"/>
</dbReference>
<dbReference type="SUPFAM" id="SSF54001">
    <property type="entry name" value="Cysteine proteinases"/>
    <property type="match status" value="1"/>
</dbReference>
<dbReference type="Gene3D" id="3.90.1720.10">
    <property type="entry name" value="endopeptidase domain like (from Nostoc punctiforme)"/>
    <property type="match status" value="1"/>
</dbReference>
<dbReference type="InterPro" id="IPR039439">
    <property type="entry name" value="SH3b1_dom"/>
</dbReference>
<reference evidence="3" key="1">
    <citation type="submission" date="2021-03" db="EMBL/GenBank/DDBJ databases">
        <title>Legionella lytica PCM 2298.</title>
        <authorList>
            <person name="Koper P."/>
        </authorList>
    </citation>
    <scope>NUCLEOTIDE SEQUENCE</scope>
    <source>
        <strain evidence="3">PCM 2298</strain>
    </source>
</reference>
<gene>
    <name evidence="3" type="ORF">J2N86_13315</name>
</gene>
<keyword evidence="4" id="KW-1185">Reference proteome</keyword>
<evidence type="ECO:0000259" key="1">
    <source>
        <dbReference type="Pfam" id="PF12913"/>
    </source>
</evidence>
<accession>A0ABY4Y7Y7</accession>
<evidence type="ECO:0000313" key="3">
    <source>
        <dbReference type="EMBL" id="USQ13639.1"/>
    </source>
</evidence>
<evidence type="ECO:0000313" key="4">
    <source>
        <dbReference type="Proteomes" id="UP001057474"/>
    </source>
</evidence>
<feature type="domain" description="SH3b2-type SH3" evidence="2">
    <location>
        <begin position="238"/>
        <end position="283"/>
    </location>
</feature>
<evidence type="ECO:0000259" key="2">
    <source>
        <dbReference type="Pfam" id="PF12914"/>
    </source>
</evidence>
<dbReference type="EMBL" id="CP071527">
    <property type="protein sequence ID" value="USQ13639.1"/>
    <property type="molecule type" value="Genomic_DNA"/>
</dbReference>
<name>A0ABY4Y7Y7_9GAMM</name>
<dbReference type="InterPro" id="IPR026864">
    <property type="entry name" value="SH3b2-type_SH3"/>
</dbReference>
<protein>
    <submittedName>
        <fullName evidence="3">SH3 domain-containing protein</fullName>
    </submittedName>
</protein>
<organism evidence="3 4">
    <name type="scientific">Legionella lytica</name>
    <dbReference type="NCBI Taxonomy" id="96232"/>
    <lineage>
        <taxon>Bacteria</taxon>
        <taxon>Pseudomonadati</taxon>
        <taxon>Pseudomonadota</taxon>
        <taxon>Gammaproteobacteria</taxon>
        <taxon>Legionellales</taxon>
        <taxon>Legionellaceae</taxon>
        <taxon>Legionella</taxon>
    </lineage>
</organism>
<dbReference type="InterPro" id="IPR027017">
    <property type="entry name" value="P60_peptidase_YkfC"/>
</dbReference>
<dbReference type="InterPro" id="IPR038765">
    <property type="entry name" value="Papain-like_cys_pep_sf"/>
</dbReference>
<proteinExistence type="predicted"/>
<dbReference type="Pfam" id="PF12914">
    <property type="entry name" value="SH3_7"/>
    <property type="match status" value="1"/>
</dbReference>
<sequence length="501" mass="57240">MNYSMFSMRHLMKFILAPFLFFKFALSFAMEIPIYDFPLTAYSQNANDYLSPNDENYNKALLNSEYQNAQLKQFYAHYYSTETQGLSPWSQQMVMSTLPLVKKIESELLDDFNNQTKANEDKHYAENFKEHDQAWWSKIRDNMDLYALALSEFKEENRAIAVANTYARALPDTAPDFFHASLPGQGFPFDNLQESAIWAGTPLYVFSVSKDKAWSLVLTPDGYFCWVKTNDIAYASPEFIKHWQTAAQRQLIAVTQTETSIVDAQQQFQFTGYIGAIFPMLEQNSQQTTILIPVKNQQNQAIIKIGLINTNASSLMPLTATPKNLVKIINQLQNRPYGWGGAFFFNDCSQELKSIFTPFGIWLPRNSAQQARLSSTLDLSKNTVDERIRLLKEKGHPLMTIIYINGHVMLYLGTKDINENKATAITYQNVWGLSPESRDKRYVIGQSLFFPLLKQYPETPDAGSLASKAHFKLIYLDELNLKANSPQGFVSSFLKQRTVAN</sequence>
<dbReference type="Pfam" id="PF12913">
    <property type="entry name" value="SH3_6"/>
    <property type="match status" value="1"/>
</dbReference>
<feature type="domain" description="SH3b1" evidence="1">
    <location>
        <begin position="177"/>
        <end position="228"/>
    </location>
</feature>
<dbReference type="Proteomes" id="UP001057474">
    <property type="component" value="Chromosome"/>
</dbReference>